<dbReference type="InterPro" id="IPR034600">
    <property type="entry name" value="Ribosomal_bL31m"/>
</dbReference>
<dbReference type="GO" id="GO:0003735">
    <property type="term" value="F:structural constituent of ribosome"/>
    <property type="evidence" value="ECO:0007669"/>
    <property type="project" value="InterPro"/>
</dbReference>
<dbReference type="AlphaFoldDB" id="A0A3E2GS72"/>
<proteinExistence type="predicted"/>
<protein>
    <submittedName>
        <fullName evidence="1">Uncharacterized protein</fullName>
    </submittedName>
</protein>
<dbReference type="GO" id="GO:0005762">
    <property type="term" value="C:mitochondrial large ribosomal subunit"/>
    <property type="evidence" value="ECO:0007669"/>
    <property type="project" value="InterPro"/>
</dbReference>
<accession>A0A3E2GS72</accession>
<dbReference type="PANTHER" id="PTHR28174:SF1">
    <property type="entry name" value="LARGE RIBOSOMAL SUBUNIT PROTEIN BL31M"/>
    <property type="match status" value="1"/>
</dbReference>
<dbReference type="OrthoDB" id="5587740at2759"/>
<name>A0A3E2GS72_SCYLI</name>
<dbReference type="Proteomes" id="UP000258309">
    <property type="component" value="Unassembled WGS sequence"/>
</dbReference>
<reference evidence="1 2" key="1">
    <citation type="submission" date="2018-05" db="EMBL/GenBank/DDBJ databases">
        <title>Draft genome sequence of Scytalidium lignicola DSM 105466, a ubiquitous saprotrophic fungus.</title>
        <authorList>
            <person name="Buettner E."/>
            <person name="Gebauer A.M."/>
            <person name="Hofrichter M."/>
            <person name="Liers C."/>
            <person name="Kellner H."/>
        </authorList>
    </citation>
    <scope>NUCLEOTIDE SEQUENCE [LARGE SCALE GENOMIC DNA]</scope>
    <source>
        <strain evidence="1 2">DSM 105466</strain>
    </source>
</reference>
<keyword evidence="2" id="KW-1185">Reference proteome</keyword>
<feature type="non-terminal residue" evidence="1">
    <location>
        <position position="67"/>
    </location>
</feature>
<comment type="caution">
    <text evidence="1">The sequence shown here is derived from an EMBL/GenBank/DDBJ whole genome shotgun (WGS) entry which is preliminary data.</text>
</comment>
<dbReference type="STRING" id="5539.A0A3E2GS72"/>
<dbReference type="PANTHER" id="PTHR28174">
    <property type="entry name" value="54S RIBOSOMAL PROTEIN L36, MITOCHONDRIAL"/>
    <property type="match status" value="1"/>
</dbReference>
<gene>
    <name evidence="1" type="ORF">B7463_g12379</name>
</gene>
<organism evidence="1 2">
    <name type="scientific">Scytalidium lignicola</name>
    <name type="common">Hyphomycete</name>
    <dbReference type="NCBI Taxonomy" id="5539"/>
    <lineage>
        <taxon>Eukaryota</taxon>
        <taxon>Fungi</taxon>
        <taxon>Dikarya</taxon>
        <taxon>Ascomycota</taxon>
        <taxon>Pezizomycotina</taxon>
        <taxon>Leotiomycetes</taxon>
        <taxon>Leotiomycetes incertae sedis</taxon>
        <taxon>Scytalidium</taxon>
    </lineage>
</organism>
<dbReference type="EMBL" id="NCSJ02000548">
    <property type="protein sequence ID" value="RFU23959.1"/>
    <property type="molecule type" value="Genomic_DNA"/>
</dbReference>
<dbReference type="GO" id="GO:0032543">
    <property type="term" value="P:mitochondrial translation"/>
    <property type="evidence" value="ECO:0007669"/>
    <property type="project" value="InterPro"/>
</dbReference>
<evidence type="ECO:0000313" key="2">
    <source>
        <dbReference type="Proteomes" id="UP000258309"/>
    </source>
</evidence>
<feature type="non-terminal residue" evidence="1">
    <location>
        <position position="1"/>
    </location>
</feature>
<evidence type="ECO:0000313" key="1">
    <source>
        <dbReference type="EMBL" id="RFU23959.1"/>
    </source>
</evidence>
<sequence>MWQPSLDSLRNVEQDEAGRLRAFREKFGRGWDMEATDDAESAEDAEESLMDLISGAAAANEGPNRKK</sequence>